<dbReference type="AlphaFoldDB" id="A0A346Y3D4"/>
<evidence type="ECO:0000313" key="4">
    <source>
        <dbReference type="EMBL" id="AXV08981.1"/>
    </source>
</evidence>
<evidence type="ECO:0000256" key="1">
    <source>
        <dbReference type="ARBA" id="ARBA00022988"/>
    </source>
</evidence>
<dbReference type="Gene3D" id="1.10.4190.10">
    <property type="entry name" value="Urease accessory protein UreF"/>
    <property type="match status" value="1"/>
</dbReference>
<dbReference type="PANTHER" id="PTHR33620">
    <property type="entry name" value="UREASE ACCESSORY PROTEIN F"/>
    <property type="match status" value="1"/>
</dbReference>
<gene>
    <name evidence="3" type="primary">ureF</name>
    <name evidence="4" type="ORF">DVS28_a4315</name>
</gene>
<keyword evidence="1 3" id="KW-0996">Nickel insertion</keyword>
<dbReference type="InterPro" id="IPR002639">
    <property type="entry name" value="UreF"/>
</dbReference>
<keyword evidence="2 3" id="KW-0143">Chaperone</keyword>
<organism evidence="4 5">
    <name type="scientific">Euzebya pacifica</name>
    <dbReference type="NCBI Taxonomy" id="1608957"/>
    <lineage>
        <taxon>Bacteria</taxon>
        <taxon>Bacillati</taxon>
        <taxon>Actinomycetota</taxon>
        <taxon>Nitriliruptoria</taxon>
        <taxon>Euzebyales</taxon>
    </lineage>
</organism>
<keyword evidence="3" id="KW-0963">Cytoplasm</keyword>
<dbReference type="HAMAP" id="MF_01385">
    <property type="entry name" value="UreF"/>
    <property type="match status" value="1"/>
</dbReference>
<sequence>MFPQTAQSLLGTLQLSDSLFPSGRYTLSHGLEMFVESGRVHDAASLEAVVSDYLVHSLGRCEAVAVAAAWKAAADDDLATAVDIDRHVHALRLPQEASSASVRTGRQFIRTAQRLLDSPFLTAFESAVEQGQAVGSHAAVVGIVSHAWGIDRRTAVLSELYAYTAALISAALRLMRLDHVHAQEIMLRLHQKMTAACDATMDTPYQDMHAFAPMIDVMQMQHERSRMRMFAS</sequence>
<dbReference type="InterPro" id="IPR038277">
    <property type="entry name" value="UreF_sf"/>
</dbReference>
<evidence type="ECO:0000256" key="3">
    <source>
        <dbReference type="HAMAP-Rule" id="MF_01385"/>
    </source>
</evidence>
<comment type="subcellular location">
    <subcellularLocation>
        <location evidence="3">Cytoplasm</location>
    </subcellularLocation>
</comment>
<evidence type="ECO:0000256" key="2">
    <source>
        <dbReference type="ARBA" id="ARBA00023186"/>
    </source>
</evidence>
<dbReference type="EMBL" id="CP031165">
    <property type="protein sequence ID" value="AXV08981.1"/>
    <property type="molecule type" value="Genomic_DNA"/>
</dbReference>
<comment type="function">
    <text evidence="3">Required for maturation of urease via the functional incorporation of the urease nickel metallocenter.</text>
</comment>
<dbReference type="GO" id="GO:0016151">
    <property type="term" value="F:nickel cation binding"/>
    <property type="evidence" value="ECO:0007669"/>
    <property type="project" value="UniProtKB-UniRule"/>
</dbReference>
<dbReference type="KEGG" id="euz:DVS28_a4315"/>
<reference evidence="4 5" key="1">
    <citation type="submission" date="2018-09" db="EMBL/GenBank/DDBJ databases">
        <title>Complete genome sequence of Euzebya sp. DY32-46 isolated from seawater of Pacific Ocean.</title>
        <authorList>
            <person name="Xu L."/>
            <person name="Wu Y.-H."/>
            <person name="Xu X.-W."/>
        </authorList>
    </citation>
    <scope>NUCLEOTIDE SEQUENCE [LARGE SCALE GENOMIC DNA]</scope>
    <source>
        <strain evidence="4 5">DY32-46</strain>
    </source>
</reference>
<comment type="similarity">
    <text evidence="3">Belongs to the UreF family.</text>
</comment>
<name>A0A346Y3D4_9ACTN</name>
<dbReference type="PIRSF" id="PIRSF009467">
    <property type="entry name" value="Ureas_acces_UreF"/>
    <property type="match status" value="1"/>
</dbReference>
<proteinExistence type="inferred from homology"/>
<accession>A0A346Y3D4</accession>
<protein>
    <recommendedName>
        <fullName evidence="3">Urease accessory protein UreF</fullName>
    </recommendedName>
</protein>
<keyword evidence="5" id="KW-1185">Reference proteome</keyword>
<dbReference type="Pfam" id="PF01730">
    <property type="entry name" value="UreF"/>
    <property type="match status" value="1"/>
</dbReference>
<comment type="subunit">
    <text evidence="3">UreD, UreF and UreG form a complex that acts as a GTP-hydrolysis-dependent molecular chaperone, activating the urease apoprotein by helping to assemble the nickel containing metallocenter of UreC. The UreE protein probably delivers the nickel.</text>
</comment>
<dbReference type="GO" id="GO:0005737">
    <property type="term" value="C:cytoplasm"/>
    <property type="evidence" value="ECO:0007669"/>
    <property type="project" value="UniProtKB-SubCell"/>
</dbReference>
<dbReference type="Proteomes" id="UP000264006">
    <property type="component" value="Chromosome"/>
</dbReference>
<dbReference type="PANTHER" id="PTHR33620:SF1">
    <property type="entry name" value="UREASE ACCESSORY PROTEIN F"/>
    <property type="match status" value="1"/>
</dbReference>
<evidence type="ECO:0000313" key="5">
    <source>
        <dbReference type="Proteomes" id="UP000264006"/>
    </source>
</evidence>